<sequence>MLIGDIFAAEAANEAKADERVRLVLELAQFLEGKAADAITTVDKHMHDTIIHLATVISVNDLLHQIECECPPGTLIPSVQCTISLQKEFAVKFWEITNLIFLDNKHCCKVGEPGFPVAAVKREKQVVISKNATFAVADHDFTKAGIIPSVIITSCNILESIDELYNVLFDENLVNKPVLCLYTDGGPDHHCTYSRVQLSYICLFLMLDLDYLVAVQTLPQHLWKNPVERIMSILNLRLQSVGLMRNKMNNESENLMNKCGTMNEICKIAEENPRLKEDLIATASEMEIERFWETIQLVDESVTHEDHTAEQIKQRAYMQEFMEHYCKARHYFFSIKKCDEPTYTICRPFCCSPEDSKQLHFLPDPVPGEDLHYKSFKELYGMQTTEDHRTSFKSAKAKKKDKMTTIKVKHNIPKLPDDIKENMDKEDDCNEEVQHLDSENEEFDKNMEDSICNLFSKVFVNDLWTCVSQVEKLYYSAGIYPEVCIECESLNVNEVTDDKFPRCSSCGNNTAISKKC</sequence>
<dbReference type="AlphaFoldDB" id="A0A8H3MES2"/>
<proteinExistence type="predicted"/>
<comment type="caution">
    <text evidence="1">The sequence shown here is derived from an EMBL/GenBank/DDBJ whole genome shotgun (WGS) entry which is preliminary data.</text>
</comment>
<gene>
    <name evidence="1" type="ORF">RCL2_002935200</name>
</gene>
<dbReference type="EMBL" id="BLAL01000319">
    <property type="protein sequence ID" value="GET03002.1"/>
    <property type="molecule type" value="Genomic_DNA"/>
</dbReference>
<accession>A0A8H3MES2</accession>
<evidence type="ECO:0000313" key="1">
    <source>
        <dbReference type="EMBL" id="GET03002.1"/>
    </source>
</evidence>
<organism evidence="1 2">
    <name type="scientific">Rhizophagus clarus</name>
    <dbReference type="NCBI Taxonomy" id="94130"/>
    <lineage>
        <taxon>Eukaryota</taxon>
        <taxon>Fungi</taxon>
        <taxon>Fungi incertae sedis</taxon>
        <taxon>Mucoromycota</taxon>
        <taxon>Glomeromycotina</taxon>
        <taxon>Glomeromycetes</taxon>
        <taxon>Glomerales</taxon>
        <taxon>Glomeraceae</taxon>
        <taxon>Rhizophagus</taxon>
    </lineage>
</organism>
<evidence type="ECO:0000313" key="2">
    <source>
        <dbReference type="Proteomes" id="UP000615446"/>
    </source>
</evidence>
<protein>
    <submittedName>
        <fullName evidence="1">Uncharacterized protein</fullName>
    </submittedName>
</protein>
<dbReference type="OrthoDB" id="2440780at2759"/>
<dbReference type="Proteomes" id="UP000615446">
    <property type="component" value="Unassembled WGS sequence"/>
</dbReference>
<name>A0A8H3MES2_9GLOM</name>
<reference evidence="1" key="1">
    <citation type="submission" date="2019-10" db="EMBL/GenBank/DDBJ databases">
        <title>Conservation and host-specific expression of non-tandemly repeated heterogenous ribosome RNA gene in arbuscular mycorrhizal fungi.</title>
        <authorList>
            <person name="Maeda T."/>
            <person name="Kobayashi Y."/>
            <person name="Nakagawa T."/>
            <person name="Ezawa T."/>
            <person name="Yamaguchi K."/>
            <person name="Bino T."/>
            <person name="Nishimoto Y."/>
            <person name="Shigenobu S."/>
            <person name="Kawaguchi M."/>
        </authorList>
    </citation>
    <scope>NUCLEOTIDE SEQUENCE</scope>
    <source>
        <strain evidence="1">HR1</strain>
    </source>
</reference>